<evidence type="ECO:0000313" key="3">
    <source>
        <dbReference type="EMBL" id="OCS86036.1"/>
    </source>
</evidence>
<dbReference type="Pfam" id="PF00378">
    <property type="entry name" value="ECH_1"/>
    <property type="match status" value="1"/>
</dbReference>
<dbReference type="CDD" id="cd06558">
    <property type="entry name" value="crotonase-like"/>
    <property type="match status" value="1"/>
</dbReference>
<dbReference type="InterPro" id="IPR014748">
    <property type="entry name" value="Enoyl-CoA_hydra_C"/>
</dbReference>
<gene>
    <name evidence="3" type="ORF">A6K76_14835</name>
</gene>
<dbReference type="InterPro" id="IPR001753">
    <property type="entry name" value="Enoyl-CoA_hydra/iso"/>
</dbReference>
<keyword evidence="4" id="KW-1185">Reference proteome</keyword>
<keyword evidence="2" id="KW-0472">Membrane</keyword>
<reference evidence="3 4" key="1">
    <citation type="submission" date="2016-07" db="EMBL/GenBank/DDBJ databases">
        <title>Caryophanon latum genome sequencing.</title>
        <authorList>
            <person name="Verma A."/>
            <person name="Pal Y."/>
            <person name="Krishnamurthi S."/>
        </authorList>
    </citation>
    <scope>NUCLEOTIDE SEQUENCE [LARGE SCALE GENOMIC DNA]</scope>
    <source>
        <strain evidence="3 4">DSM 14151</strain>
    </source>
</reference>
<evidence type="ECO:0000256" key="1">
    <source>
        <dbReference type="ARBA" id="ARBA00005254"/>
    </source>
</evidence>
<evidence type="ECO:0000256" key="2">
    <source>
        <dbReference type="SAM" id="Phobius"/>
    </source>
</evidence>
<dbReference type="GO" id="GO:0003824">
    <property type="term" value="F:catalytic activity"/>
    <property type="evidence" value="ECO:0007669"/>
    <property type="project" value="UniProtKB-ARBA"/>
</dbReference>
<name>A0A1C0YFT5_9BACL</name>
<comment type="caution">
    <text evidence="3">The sequence shown here is derived from an EMBL/GenBank/DDBJ whole genome shotgun (WGS) entry which is preliminary data.</text>
</comment>
<dbReference type="SUPFAM" id="SSF52096">
    <property type="entry name" value="ClpP/crotonase"/>
    <property type="match status" value="1"/>
</dbReference>
<keyword evidence="2" id="KW-0812">Transmembrane</keyword>
<dbReference type="Gene3D" id="3.90.226.10">
    <property type="entry name" value="2-enoyl-CoA Hydratase, Chain A, domain 1"/>
    <property type="match status" value="1"/>
</dbReference>
<dbReference type="Gene3D" id="1.10.12.10">
    <property type="entry name" value="Lyase 2-enoyl-coa Hydratase, Chain A, domain 2"/>
    <property type="match status" value="1"/>
</dbReference>
<dbReference type="PANTHER" id="PTHR43459:SF1">
    <property type="entry name" value="EG:BACN32G11.4 PROTEIN"/>
    <property type="match status" value="1"/>
</dbReference>
<dbReference type="EMBL" id="MATO01000064">
    <property type="protein sequence ID" value="OCS86036.1"/>
    <property type="molecule type" value="Genomic_DNA"/>
</dbReference>
<dbReference type="NCBIfam" id="NF005804">
    <property type="entry name" value="PRK07659.1"/>
    <property type="match status" value="1"/>
</dbReference>
<comment type="similarity">
    <text evidence="1">Belongs to the enoyl-CoA hydratase/isomerase family.</text>
</comment>
<dbReference type="AlphaFoldDB" id="A0A1C0YFT5"/>
<dbReference type="OrthoDB" id="9775794at2"/>
<proteinExistence type="inferred from homology"/>
<evidence type="ECO:0000313" key="4">
    <source>
        <dbReference type="Proteomes" id="UP000093482"/>
    </source>
</evidence>
<dbReference type="Proteomes" id="UP000093482">
    <property type="component" value="Unassembled WGS sequence"/>
</dbReference>
<sequence>MTYETLVVEKQDRKVTVTLNRPDAVNAMNGQMLEDLAHCFEELSRDKSLQVLVLRGAGRVFSAGGDVRAMAAGGNLISPTIMDTIKRLVLAFYHLPMVTVGVVHGAAAGLGFSLALACDIVIAEESSKLAMNFIGIALIPDGGGHFFMKQRVGTVKAKQMIWQGDVLNGEQALSLGLIDYNAADGTLDAVADQVIGKLLGAPLLAMIETKRILHSTHAAELEAVLNAEADGQVRMHATTDHAEGLRAFLGKRTPQFNGQ</sequence>
<dbReference type="InterPro" id="IPR029045">
    <property type="entry name" value="ClpP/crotonase-like_dom_sf"/>
</dbReference>
<accession>A0A1C0YFT5</accession>
<protein>
    <submittedName>
        <fullName evidence="3">Enoyl-CoA hydratase</fullName>
    </submittedName>
</protein>
<dbReference type="RefSeq" id="WP_066466266.1">
    <property type="nucleotide sequence ID" value="NZ_MATO01000064.1"/>
</dbReference>
<feature type="transmembrane region" description="Helical" evidence="2">
    <location>
        <begin position="90"/>
        <end position="123"/>
    </location>
</feature>
<keyword evidence="2" id="KW-1133">Transmembrane helix</keyword>
<dbReference type="PANTHER" id="PTHR43459">
    <property type="entry name" value="ENOYL-COA HYDRATASE"/>
    <property type="match status" value="1"/>
</dbReference>
<organism evidence="3 4">
    <name type="scientific">Caryophanon latum</name>
    <dbReference type="NCBI Taxonomy" id="33977"/>
    <lineage>
        <taxon>Bacteria</taxon>
        <taxon>Bacillati</taxon>
        <taxon>Bacillota</taxon>
        <taxon>Bacilli</taxon>
        <taxon>Bacillales</taxon>
        <taxon>Caryophanaceae</taxon>
        <taxon>Caryophanon</taxon>
    </lineage>
</organism>